<dbReference type="GO" id="GO:0006777">
    <property type="term" value="P:Mo-molybdopterin cofactor biosynthetic process"/>
    <property type="evidence" value="ECO:0007669"/>
    <property type="project" value="UniProtKB-UniRule"/>
</dbReference>
<comment type="pathway">
    <text evidence="1">Cofactor biosynthesis; molybdopterin biosynthesis.</text>
</comment>
<dbReference type="InterPro" id="IPR038987">
    <property type="entry name" value="MoeA-like"/>
</dbReference>
<dbReference type="EC" id="2.10.1.1" evidence="1"/>
<feature type="domain" description="MoaB/Mog" evidence="2">
    <location>
        <begin position="183"/>
        <end position="316"/>
    </location>
</feature>
<dbReference type="PATRIC" id="fig|1297617.4.peg.1770"/>
<dbReference type="eggNOG" id="COG0303">
    <property type="taxonomic scope" value="Bacteria"/>
</dbReference>
<dbReference type="GO" id="GO:0046872">
    <property type="term" value="F:metal ion binding"/>
    <property type="evidence" value="ECO:0007669"/>
    <property type="project" value="UniProtKB-UniRule"/>
</dbReference>
<dbReference type="SMART" id="SM00852">
    <property type="entry name" value="MoCF_biosynth"/>
    <property type="match status" value="1"/>
</dbReference>
<dbReference type="Gene3D" id="3.40.980.10">
    <property type="entry name" value="MoaB/Mog-like domain"/>
    <property type="match status" value="1"/>
</dbReference>
<comment type="catalytic activity">
    <reaction evidence="1">
        <text>adenylyl-molybdopterin + molybdate = Mo-molybdopterin + AMP + H(+)</text>
        <dbReference type="Rhea" id="RHEA:35047"/>
        <dbReference type="ChEBI" id="CHEBI:15378"/>
        <dbReference type="ChEBI" id="CHEBI:36264"/>
        <dbReference type="ChEBI" id="CHEBI:62727"/>
        <dbReference type="ChEBI" id="CHEBI:71302"/>
        <dbReference type="ChEBI" id="CHEBI:456215"/>
    </reaction>
</comment>
<keyword evidence="1" id="KW-0460">Magnesium</keyword>
<keyword evidence="1" id="KW-0479">Metal-binding</keyword>
<reference evidence="3 4" key="1">
    <citation type="journal article" date="2015" name="Nat. Commun.">
        <title>Production of butyrate from lysine and the Amadori product fructoselysine by a human gut commensal.</title>
        <authorList>
            <person name="Bui T.P."/>
            <person name="Ritari J."/>
            <person name="Boeren S."/>
            <person name="de Waard P."/>
            <person name="Plugge C.M."/>
            <person name="de Vos W.M."/>
        </authorList>
    </citation>
    <scope>NUCLEOTIDE SEQUENCE [LARGE SCALE GENOMIC DNA]</scope>
    <source>
        <strain evidence="3 4">AF211</strain>
    </source>
</reference>
<dbReference type="PANTHER" id="PTHR10192">
    <property type="entry name" value="MOLYBDOPTERIN BIOSYNTHESIS PROTEIN"/>
    <property type="match status" value="1"/>
</dbReference>
<comment type="cofactor">
    <cofactor evidence="1">
        <name>Mg(2+)</name>
        <dbReference type="ChEBI" id="CHEBI:18420"/>
    </cofactor>
</comment>
<comment type="function">
    <text evidence="1">Catalyzes the insertion of molybdate into adenylated molybdopterin with the concomitant release of AMP.</text>
</comment>
<organism evidence="3 4">
    <name type="scientific">Intestinimonas butyriciproducens</name>
    <dbReference type="NCBI Taxonomy" id="1297617"/>
    <lineage>
        <taxon>Bacteria</taxon>
        <taxon>Bacillati</taxon>
        <taxon>Bacillota</taxon>
        <taxon>Clostridia</taxon>
        <taxon>Eubacteriales</taxon>
        <taxon>Intestinimonas</taxon>
    </lineage>
</organism>
<dbReference type="UniPathway" id="UPA00344"/>
<keyword evidence="1" id="KW-0500">Molybdenum</keyword>
<reference evidence="4" key="2">
    <citation type="submission" date="2015-04" db="EMBL/GenBank/DDBJ databases">
        <title>A butyrogenic pathway from the amino acid lysine in a human gut commensal.</title>
        <authorList>
            <person name="de Vos W.M."/>
            <person name="Bui N.T.P."/>
            <person name="Plugge C.M."/>
            <person name="Ritari J."/>
        </authorList>
    </citation>
    <scope>NUCLEOTIDE SEQUENCE [LARGE SCALE GENOMIC DNA]</scope>
    <source>
        <strain evidence="4">AF211</strain>
    </source>
</reference>
<dbReference type="AlphaFoldDB" id="A0A0S2W4F3"/>
<evidence type="ECO:0000313" key="4">
    <source>
        <dbReference type="Proteomes" id="UP000064844"/>
    </source>
</evidence>
<dbReference type="Proteomes" id="UP000064844">
    <property type="component" value="Chromosome"/>
</dbReference>
<keyword evidence="1" id="KW-0808">Transferase</keyword>
<gene>
    <name evidence="3" type="ORF">IB211_01723c</name>
</gene>
<dbReference type="InterPro" id="IPR036425">
    <property type="entry name" value="MoaB/Mog-like_dom_sf"/>
</dbReference>
<dbReference type="InterPro" id="IPR001453">
    <property type="entry name" value="MoaB/Mog_dom"/>
</dbReference>
<name>A0A0S2W4F3_9FIRM</name>
<dbReference type="Gene3D" id="3.90.105.10">
    <property type="entry name" value="Molybdopterin biosynthesis moea protein, domain 2"/>
    <property type="match status" value="1"/>
</dbReference>
<protein>
    <recommendedName>
        <fullName evidence="1">Molybdopterin molybdenumtransferase</fullName>
        <ecNumber evidence="1">2.10.1.1</ecNumber>
    </recommendedName>
</protein>
<dbReference type="PANTHER" id="PTHR10192:SF28">
    <property type="entry name" value="MOLYBDOPTERIN MOLYBDENUMTRANSFERASE"/>
    <property type="match status" value="1"/>
</dbReference>
<dbReference type="KEGG" id="ibu:IB211_01723c"/>
<evidence type="ECO:0000256" key="1">
    <source>
        <dbReference type="RuleBase" id="RU365090"/>
    </source>
</evidence>
<comment type="similarity">
    <text evidence="1">Belongs to the MoeA family.</text>
</comment>
<proteinExistence type="inferred from homology"/>
<evidence type="ECO:0000259" key="2">
    <source>
        <dbReference type="SMART" id="SM00852"/>
    </source>
</evidence>
<evidence type="ECO:0000313" key="3">
    <source>
        <dbReference type="EMBL" id="ALP94114.1"/>
    </source>
</evidence>
<dbReference type="Pfam" id="PF00994">
    <property type="entry name" value="MoCF_biosynth"/>
    <property type="match status" value="1"/>
</dbReference>
<dbReference type="CDD" id="cd03522">
    <property type="entry name" value="MoeA_like"/>
    <property type="match status" value="1"/>
</dbReference>
<dbReference type="SUPFAM" id="SSF53218">
    <property type="entry name" value="Molybdenum cofactor biosynthesis proteins"/>
    <property type="match status" value="1"/>
</dbReference>
<dbReference type="GO" id="GO:0005829">
    <property type="term" value="C:cytosol"/>
    <property type="evidence" value="ECO:0007669"/>
    <property type="project" value="TreeGrafter"/>
</dbReference>
<dbReference type="GO" id="GO:0061599">
    <property type="term" value="F:molybdopterin molybdotransferase activity"/>
    <property type="evidence" value="ECO:0007669"/>
    <property type="project" value="UniProtKB-UniRule"/>
</dbReference>
<sequence length="351" mass="38028">MEERRGGEHEMKLVRTEEAVGQVLCHDITQIIRDISKGPVFRKGHIVTEEDIPILLSVGKEHLYIWENDETILHEDEAAEILRGLCQGPNMKASAPKEGKIELTAGCDGLFLVDTERLRAVNALGDMMIATRFAGFPVKTGDKLCGTRVIPLVIARERMERAKAVVGTEPLLKLLPMRPKRYGLVVTGSEVFHGRIRDTFTGVILEKLGEYGCEMAFHTVLDDDPAAITAAITDMLDRGAELVLCTGGMSVDPDDRTPLAIRNTGADVISYGAPVLPGAMFLVAYTGDGRPICGLPGCVMYAKRTIFDLALPRLLADVPITADWLAGLGQGGLCLDCPECHFPNCGFGKGG</sequence>
<dbReference type="STRING" id="1297617.IB211_01723c"/>
<keyword evidence="1" id="KW-0501">Molybdenum cofactor biosynthesis</keyword>
<dbReference type="EMBL" id="CP011307">
    <property type="protein sequence ID" value="ALP94114.1"/>
    <property type="molecule type" value="Genomic_DNA"/>
</dbReference>
<keyword evidence="4" id="KW-1185">Reference proteome</keyword>
<accession>A0A0S2W4F3</accession>